<dbReference type="EnsemblPlants" id="AVESA.00010b.r2.2AG0235330.1">
    <property type="protein sequence ID" value="AVESA.00010b.r2.2AG0235330.1.CDS.1"/>
    <property type="gene ID" value="AVESA.00010b.r2.2AG0235330"/>
</dbReference>
<proteinExistence type="predicted"/>
<organism evidence="1 2">
    <name type="scientific">Avena sativa</name>
    <name type="common">Oat</name>
    <dbReference type="NCBI Taxonomy" id="4498"/>
    <lineage>
        <taxon>Eukaryota</taxon>
        <taxon>Viridiplantae</taxon>
        <taxon>Streptophyta</taxon>
        <taxon>Embryophyta</taxon>
        <taxon>Tracheophyta</taxon>
        <taxon>Spermatophyta</taxon>
        <taxon>Magnoliopsida</taxon>
        <taxon>Liliopsida</taxon>
        <taxon>Poales</taxon>
        <taxon>Poaceae</taxon>
        <taxon>BOP clade</taxon>
        <taxon>Pooideae</taxon>
        <taxon>Poodae</taxon>
        <taxon>Poeae</taxon>
        <taxon>Poeae Chloroplast Group 1 (Aveneae type)</taxon>
        <taxon>Aveninae</taxon>
        <taxon>Avena</taxon>
    </lineage>
</organism>
<dbReference type="Proteomes" id="UP001732700">
    <property type="component" value="Chromosome 2A"/>
</dbReference>
<protein>
    <submittedName>
        <fullName evidence="1">Uncharacterized protein</fullName>
    </submittedName>
</protein>
<evidence type="ECO:0000313" key="1">
    <source>
        <dbReference type="EnsemblPlants" id="AVESA.00010b.r2.2AG0235330.1.CDS.1"/>
    </source>
</evidence>
<keyword evidence="2" id="KW-1185">Reference proteome</keyword>
<reference evidence="1" key="2">
    <citation type="submission" date="2025-09" db="UniProtKB">
        <authorList>
            <consortium name="EnsemblPlants"/>
        </authorList>
    </citation>
    <scope>IDENTIFICATION</scope>
</reference>
<sequence length="672" mass="73657">MAPDLSRAWKRSKRAPCTAADDIMTEILLLLPSRSILRFRAVCRSWAALLSSSAFTDAYAAKAAARAGRMDSFVFFAPSPTSPNRSTVAYSFTSSRCTAGVAAGQPLFTIDGVHADFLCLSSKPCHGAMLFSDTRPSGTYWVCNPSTGECFPLPKQRGSMIGSSAGLAYDDRANELKVIHLFGNDDAIRCEVYTLRDPSRRWRPARMDLELVAPWNMIEFREALLTEDLVTKAPPVFANGCLHWIVYSNRRDNPSGRHAVLCFSVATETFRALNAPASVAEYMELDENLPAVPLHLAELEGSLSLVHDLRRRGQARSWLDVWMLEDHAAGEWSLNYRIDVTPLLRARDAHCSPRFITVLGCSCDVLGKKEILIATSQHQVHAYDPDTGEVQLVLSVPKSVSHKEEAPAALWLGLYEDSLAWIGCQGHQEKQFLSALTKILVRLPAKSIARSMAVCTQWCSLIESESFVSAHMSVAERPKQRILMANNGQGRRAFFDFVPVQDWLQAPGHALAGTLVSDKIICSKPCHGLNLISTSDDDFLCNMSTGAIQCLGRRGKSRFRSHANPSGNAFSVGRSVGLGFDPSTGEHVAVEIGHISGAPACMVKTSSEKQWSCVGRPPRPVTDMPPAHVDGTLYWMSEPAHGRAVVTFDISARVFGILPCEPCSTMARFLSS</sequence>
<name>A0ACD5UET3_AVESA</name>
<reference evidence="1" key="1">
    <citation type="submission" date="2021-05" db="EMBL/GenBank/DDBJ databases">
        <authorList>
            <person name="Scholz U."/>
            <person name="Mascher M."/>
            <person name="Fiebig A."/>
        </authorList>
    </citation>
    <scope>NUCLEOTIDE SEQUENCE [LARGE SCALE GENOMIC DNA]</scope>
</reference>
<evidence type="ECO:0000313" key="2">
    <source>
        <dbReference type="Proteomes" id="UP001732700"/>
    </source>
</evidence>
<accession>A0ACD5UET3</accession>